<dbReference type="SUPFAM" id="SSF102588">
    <property type="entry name" value="LmbE-like"/>
    <property type="match status" value="1"/>
</dbReference>
<dbReference type="EMBL" id="VJXR01000038">
    <property type="protein sequence ID" value="TRW44671.1"/>
    <property type="molecule type" value="Genomic_DNA"/>
</dbReference>
<dbReference type="InterPro" id="IPR024078">
    <property type="entry name" value="LmbE-like_dom_sf"/>
</dbReference>
<dbReference type="RefSeq" id="WP_143418868.1">
    <property type="nucleotide sequence ID" value="NZ_VJXR01000038.1"/>
</dbReference>
<dbReference type="InterPro" id="IPR003737">
    <property type="entry name" value="GlcNAc_PI_deacetylase-related"/>
</dbReference>
<evidence type="ECO:0000313" key="2">
    <source>
        <dbReference type="EMBL" id="TRW44671.1"/>
    </source>
</evidence>
<reference evidence="2 3" key="1">
    <citation type="submission" date="2019-07" db="EMBL/GenBank/DDBJ databases">
        <title>Georgenia wutianyii sp. nov. and Georgenia *** sp. nov. isolated from plateau pika (Ochotona curzoniae) in the Qinghai-Tibet plateau of China.</title>
        <authorList>
            <person name="Tian Z."/>
        </authorList>
    </citation>
    <scope>NUCLEOTIDE SEQUENCE [LARGE SCALE GENOMIC DNA]</scope>
    <source>
        <strain evidence="2 3">Z446</strain>
    </source>
</reference>
<name>A0A552WPF6_9MICO</name>
<dbReference type="GO" id="GO:0016137">
    <property type="term" value="P:glycoside metabolic process"/>
    <property type="evidence" value="ECO:0007669"/>
    <property type="project" value="UniProtKB-ARBA"/>
</dbReference>
<dbReference type="AlphaFoldDB" id="A0A552WPF6"/>
<accession>A0A552WPF6</accession>
<dbReference type="PANTHER" id="PTHR12993">
    <property type="entry name" value="N-ACETYLGLUCOSAMINYL-PHOSPHATIDYLINOSITOL DE-N-ACETYLASE-RELATED"/>
    <property type="match status" value="1"/>
</dbReference>
<protein>
    <submittedName>
        <fullName evidence="2">GlcNAc-PI de-N-acetylase</fullName>
    </submittedName>
</protein>
<organism evidence="2 3">
    <name type="scientific">Georgenia yuyongxinii</name>
    <dbReference type="NCBI Taxonomy" id="2589797"/>
    <lineage>
        <taxon>Bacteria</taxon>
        <taxon>Bacillati</taxon>
        <taxon>Actinomycetota</taxon>
        <taxon>Actinomycetes</taxon>
        <taxon>Micrococcales</taxon>
        <taxon>Bogoriellaceae</taxon>
        <taxon>Georgenia</taxon>
    </lineage>
</organism>
<keyword evidence="1" id="KW-0862">Zinc</keyword>
<dbReference type="PANTHER" id="PTHR12993:SF11">
    <property type="entry name" value="N-ACETYLGLUCOSAMINYL-PHOSPHATIDYLINOSITOL DE-N-ACETYLASE"/>
    <property type="match status" value="1"/>
</dbReference>
<dbReference type="GO" id="GO:0016811">
    <property type="term" value="F:hydrolase activity, acting on carbon-nitrogen (but not peptide) bonds, in linear amides"/>
    <property type="evidence" value="ECO:0007669"/>
    <property type="project" value="TreeGrafter"/>
</dbReference>
<evidence type="ECO:0000313" key="3">
    <source>
        <dbReference type="Proteomes" id="UP000318693"/>
    </source>
</evidence>
<comment type="caution">
    <text evidence="2">The sequence shown here is derived from an EMBL/GenBank/DDBJ whole genome shotgun (WGS) entry which is preliminary data.</text>
</comment>
<sequence>MTSTQGTRTAELPTGGVLGVFAHPDDETLGAGGLLASAARVGLPVTVVTGNRGERGQVIPRELAHLDGDAPALVHERERELAHACAELGVRARLFLDQLPGLAARRPPRFTDSGMVWTRPGLAGPVPDAGPDAQSSVPVEVAARLLAGLVRRTRPQVVITEEPHGGYGHPDHVHAHQVTMRAVEMAADAAEVDDADDPLTGLEPWHVPVVLWAVESEIRMRAALHWLEEKLARAPQFGARGDALATLPAGSELPSLAFPTSKVDLTIDTTAVLPAVVAAMRAYRTQLQNVHLEDLSRSEQRDQPACGWVAVSNGLLLPIMGSASMHLVPGFDRVDELVVEPVHHAYTEPVPVAQRYGLAGTFGLAALDVKNRLADTRGTARLAAFLGGAVLA</sequence>
<dbReference type="Pfam" id="PF02585">
    <property type="entry name" value="PIG-L"/>
    <property type="match status" value="1"/>
</dbReference>
<dbReference type="Proteomes" id="UP000318693">
    <property type="component" value="Unassembled WGS sequence"/>
</dbReference>
<evidence type="ECO:0000256" key="1">
    <source>
        <dbReference type="ARBA" id="ARBA00022833"/>
    </source>
</evidence>
<keyword evidence="3" id="KW-1185">Reference proteome</keyword>
<proteinExistence type="predicted"/>
<dbReference type="Gene3D" id="3.40.50.10320">
    <property type="entry name" value="LmbE-like"/>
    <property type="match status" value="1"/>
</dbReference>
<gene>
    <name evidence="2" type="ORF">FJ693_12590</name>
</gene>